<name>A0A239ER31_9NOCA</name>
<keyword evidence="1" id="KW-1133">Transmembrane helix</keyword>
<feature type="transmembrane region" description="Helical" evidence="1">
    <location>
        <begin position="106"/>
        <end position="125"/>
    </location>
</feature>
<keyword evidence="1" id="KW-0812">Transmembrane</keyword>
<dbReference type="RefSeq" id="WP_245865250.1">
    <property type="nucleotide sequence ID" value="NZ_FZOW01000002.1"/>
</dbReference>
<evidence type="ECO:0000313" key="2">
    <source>
        <dbReference type="EMBL" id="SNS47220.1"/>
    </source>
</evidence>
<keyword evidence="1" id="KW-0472">Membrane</keyword>
<feature type="transmembrane region" description="Helical" evidence="1">
    <location>
        <begin position="48"/>
        <end position="70"/>
    </location>
</feature>
<sequence length="134" mass="14020">MRKLSIAVILVVLGAAGLFNGMSLVSDPTGRSLGLRVDMLPPWHSWDFLVSGMFVLIALGIVPLICAAAVLVDVPEAAAAAGAIGVVVIAWVAWQILVLDLWVPRAHVALAGGAVALIVLGATMLHHTRFHPYA</sequence>
<feature type="transmembrane region" description="Helical" evidence="1">
    <location>
        <begin position="77"/>
        <end position="94"/>
    </location>
</feature>
<proteinExistence type="predicted"/>
<dbReference type="Proteomes" id="UP000198327">
    <property type="component" value="Unassembled WGS sequence"/>
</dbReference>
<dbReference type="AlphaFoldDB" id="A0A239ER31"/>
<reference evidence="3" key="1">
    <citation type="submission" date="2017-06" db="EMBL/GenBank/DDBJ databases">
        <authorList>
            <person name="Varghese N."/>
            <person name="Submissions S."/>
        </authorList>
    </citation>
    <scope>NUCLEOTIDE SEQUENCE [LARGE SCALE GENOMIC DNA]</scope>
    <source>
        <strain evidence="3">JCM 23211</strain>
    </source>
</reference>
<keyword evidence="3" id="KW-1185">Reference proteome</keyword>
<dbReference type="EMBL" id="FZOW01000002">
    <property type="protein sequence ID" value="SNS47220.1"/>
    <property type="molecule type" value="Genomic_DNA"/>
</dbReference>
<evidence type="ECO:0000256" key="1">
    <source>
        <dbReference type="SAM" id="Phobius"/>
    </source>
</evidence>
<organism evidence="2 3">
    <name type="scientific">Rhodococcoides kyotonense</name>
    <dbReference type="NCBI Taxonomy" id="398843"/>
    <lineage>
        <taxon>Bacteria</taxon>
        <taxon>Bacillati</taxon>
        <taxon>Actinomycetota</taxon>
        <taxon>Actinomycetes</taxon>
        <taxon>Mycobacteriales</taxon>
        <taxon>Nocardiaceae</taxon>
        <taxon>Rhodococcoides</taxon>
    </lineage>
</organism>
<gene>
    <name evidence="2" type="ORF">SAMN05421642_102527</name>
</gene>
<protein>
    <submittedName>
        <fullName evidence="2">Uncharacterized protein</fullName>
    </submittedName>
</protein>
<accession>A0A239ER31</accession>
<evidence type="ECO:0000313" key="3">
    <source>
        <dbReference type="Proteomes" id="UP000198327"/>
    </source>
</evidence>